<comment type="caution">
    <text evidence="1">The sequence shown here is derived from an EMBL/GenBank/DDBJ whole genome shotgun (WGS) entry which is preliminary data.</text>
</comment>
<reference evidence="1 2" key="1">
    <citation type="submission" date="2015-01" db="EMBL/GenBank/DDBJ databases">
        <title>Evolution of Trichinella species and genotypes.</title>
        <authorList>
            <person name="Korhonen P.K."/>
            <person name="Edoardo P."/>
            <person name="Giuseppe L.R."/>
            <person name="Gasser R.B."/>
        </authorList>
    </citation>
    <scope>NUCLEOTIDE SEQUENCE [LARGE SCALE GENOMIC DNA]</scope>
    <source>
        <strain evidence="1">ISS13</strain>
    </source>
</reference>
<gene>
    <name evidence="1" type="ORF">T4A_14474</name>
</gene>
<feature type="non-terminal residue" evidence="1">
    <location>
        <position position="68"/>
    </location>
</feature>
<protein>
    <submittedName>
        <fullName evidence="1">Uncharacterized protein</fullName>
    </submittedName>
</protein>
<organism evidence="1 2">
    <name type="scientific">Trichinella pseudospiralis</name>
    <name type="common">Parasitic roundworm</name>
    <dbReference type="NCBI Taxonomy" id="6337"/>
    <lineage>
        <taxon>Eukaryota</taxon>
        <taxon>Metazoa</taxon>
        <taxon>Ecdysozoa</taxon>
        <taxon>Nematoda</taxon>
        <taxon>Enoplea</taxon>
        <taxon>Dorylaimia</taxon>
        <taxon>Trichinellida</taxon>
        <taxon>Trichinellidae</taxon>
        <taxon>Trichinella</taxon>
    </lineage>
</organism>
<dbReference type="Proteomes" id="UP000054632">
    <property type="component" value="Unassembled WGS sequence"/>
</dbReference>
<name>A0A0V1DQS0_TRIPS</name>
<sequence length="68" mass="8100">MEQRKSENADEMKQIMDVTMQIKRGKEFVKCEIFFAVKLHYLLFSMLRLDTLKRVLTKSIFCYGAFCP</sequence>
<accession>A0A0V1DQS0</accession>
<dbReference type="EMBL" id="JYDR01000785">
    <property type="protein sequence ID" value="KRY63900.1"/>
    <property type="molecule type" value="Genomic_DNA"/>
</dbReference>
<evidence type="ECO:0000313" key="2">
    <source>
        <dbReference type="Proteomes" id="UP000054632"/>
    </source>
</evidence>
<evidence type="ECO:0000313" key="1">
    <source>
        <dbReference type="EMBL" id="KRY63900.1"/>
    </source>
</evidence>
<proteinExistence type="predicted"/>
<dbReference type="AlphaFoldDB" id="A0A0V1DQS0"/>